<evidence type="ECO:0000256" key="2">
    <source>
        <dbReference type="ARBA" id="ARBA00007089"/>
    </source>
</evidence>
<dbReference type="InterPro" id="IPR013791">
    <property type="entry name" value="RNA3'-term_phos_cycl_insert"/>
</dbReference>
<keyword evidence="7" id="KW-1185">Reference proteome</keyword>
<evidence type="ECO:0000313" key="7">
    <source>
        <dbReference type="Proteomes" id="UP000887572"/>
    </source>
</evidence>
<dbReference type="InterPro" id="IPR036553">
    <property type="entry name" value="RPTC_insert"/>
</dbReference>
<dbReference type="GO" id="GO:0004521">
    <property type="term" value="F:RNA endonuclease activity"/>
    <property type="evidence" value="ECO:0007669"/>
    <property type="project" value="TreeGrafter"/>
</dbReference>
<comment type="subcellular location">
    <subcellularLocation>
        <location evidence="1">Nucleus</location>
        <location evidence="1">Nucleolus</location>
    </subcellularLocation>
</comment>
<sequence>MVVHKEVQLEGCNFLRQHIVFSLLSGFERTFLSMIKKVTNGTEIKTNKNGTELTFRPGIIQGGELEIDCDVQRCVSYFLEPLILIAPFCKKPLDVHFTGVTNSINELSVDAIRATWLPVFSRFVLADQNAELKINARGFKPDGGGSVTFTSPIKRNLRAVQCVGPGKVCKVRGLAYVCKVTPSIASRMIDGAKKMLHGYIADVYITIDQRKGPHGGLSPGFGIFLTAETTEGVFYHGEAMSRPKGLNEEQIVPEEVGEQAARRLLDEIHRGGCTDSSSQSLAASFMTLCDKDVSKFLFGPLTICSVRTLRNLRLFFEQMFKLEEWWKVKAEVAGKSQYQEGDNHNKGKIHGFDKMGENSAEYATNASSFAAALRAFAFGQNYQATGQGGDVKTFKIEDAVSSMEVWEYDELPDTRKKSLQNALVALQIANDLAT</sequence>
<proteinExistence type="inferred from homology"/>
<accession>A0A914GWY9</accession>
<keyword evidence="3" id="KW-0690">Ribosome biogenesis</keyword>
<dbReference type="InterPro" id="IPR000228">
    <property type="entry name" value="RNA3'_term_phos_cyc"/>
</dbReference>
<dbReference type="Gene3D" id="3.30.360.20">
    <property type="entry name" value="RNA 3'-terminal phosphate cyclase, insert domain"/>
    <property type="match status" value="1"/>
</dbReference>
<evidence type="ECO:0000256" key="1">
    <source>
        <dbReference type="ARBA" id="ARBA00004604"/>
    </source>
</evidence>
<dbReference type="InterPro" id="IPR023797">
    <property type="entry name" value="RNA3'_phos_cyclase_dom"/>
</dbReference>
<dbReference type="Proteomes" id="UP000887572">
    <property type="component" value="Unplaced"/>
</dbReference>
<feature type="domain" description="RNA 3'-terminal phosphate cyclase insert" evidence="6">
    <location>
        <begin position="165"/>
        <end position="268"/>
    </location>
</feature>
<dbReference type="InterPro" id="IPR013792">
    <property type="entry name" value="RNA3'P_cycl/enolpyr_Trfase_a/b"/>
</dbReference>
<evidence type="ECO:0000256" key="4">
    <source>
        <dbReference type="ARBA" id="ARBA00023242"/>
    </source>
</evidence>
<keyword evidence="4" id="KW-0539">Nucleus</keyword>
<dbReference type="WBParaSite" id="Gr19_v10_g11955.t2">
    <property type="protein sequence ID" value="Gr19_v10_g11955.t2"/>
    <property type="gene ID" value="Gr19_v10_g11955"/>
</dbReference>
<dbReference type="InterPro" id="IPR037136">
    <property type="entry name" value="RNA3'_phos_cyclase_dom_sf"/>
</dbReference>
<protein>
    <submittedName>
        <fullName evidence="8">RNA 3'-terminal phosphate cyclase-like protein</fullName>
    </submittedName>
</protein>
<dbReference type="Pfam" id="PF05189">
    <property type="entry name" value="RTC_insert"/>
    <property type="match status" value="1"/>
</dbReference>
<dbReference type="AlphaFoldDB" id="A0A914GWY9"/>
<evidence type="ECO:0000259" key="6">
    <source>
        <dbReference type="Pfam" id="PF05189"/>
    </source>
</evidence>
<dbReference type="GO" id="GO:0000479">
    <property type="term" value="P:endonucleolytic cleavage of tricistronic rRNA transcript (SSU-rRNA, 5.8S rRNA, LSU-rRNA)"/>
    <property type="evidence" value="ECO:0007669"/>
    <property type="project" value="TreeGrafter"/>
</dbReference>
<dbReference type="Pfam" id="PF01137">
    <property type="entry name" value="RTC"/>
    <property type="match status" value="1"/>
</dbReference>
<comment type="similarity">
    <text evidence="2">Belongs to the RNA 3'-terminal cyclase family. Type 2 subfamily.</text>
</comment>
<evidence type="ECO:0000259" key="5">
    <source>
        <dbReference type="Pfam" id="PF01137"/>
    </source>
</evidence>
<dbReference type="PROSITE" id="PS01287">
    <property type="entry name" value="RTC"/>
    <property type="match status" value="1"/>
</dbReference>
<dbReference type="InterPro" id="IPR016443">
    <property type="entry name" value="RNA3'_term_phos_cyc_type_2"/>
</dbReference>
<dbReference type="PANTHER" id="PTHR11096:SF1">
    <property type="entry name" value="RNA 3'-TERMINAL PHOSPHATE CYCLASE-LIKE PROTEIN"/>
    <property type="match status" value="1"/>
</dbReference>
<dbReference type="Gene3D" id="3.65.10.20">
    <property type="entry name" value="RNA 3'-terminal phosphate cyclase domain"/>
    <property type="match status" value="1"/>
</dbReference>
<dbReference type="SUPFAM" id="SSF55205">
    <property type="entry name" value="EPT/RTPC-like"/>
    <property type="match status" value="1"/>
</dbReference>
<reference evidence="8" key="1">
    <citation type="submission" date="2022-11" db="UniProtKB">
        <authorList>
            <consortium name="WormBaseParasite"/>
        </authorList>
    </citation>
    <scope>IDENTIFICATION</scope>
</reference>
<organism evidence="7 8">
    <name type="scientific">Globodera rostochiensis</name>
    <name type="common">Golden nematode worm</name>
    <name type="synonym">Heterodera rostochiensis</name>
    <dbReference type="NCBI Taxonomy" id="31243"/>
    <lineage>
        <taxon>Eukaryota</taxon>
        <taxon>Metazoa</taxon>
        <taxon>Ecdysozoa</taxon>
        <taxon>Nematoda</taxon>
        <taxon>Chromadorea</taxon>
        <taxon>Rhabditida</taxon>
        <taxon>Tylenchina</taxon>
        <taxon>Tylenchomorpha</taxon>
        <taxon>Tylenchoidea</taxon>
        <taxon>Heteroderidae</taxon>
        <taxon>Heteroderinae</taxon>
        <taxon>Globodera</taxon>
    </lineage>
</organism>
<evidence type="ECO:0000256" key="3">
    <source>
        <dbReference type="ARBA" id="ARBA00022517"/>
    </source>
</evidence>
<dbReference type="InterPro" id="IPR020719">
    <property type="entry name" value="RNA3'_term_phos_cycl-like_CS"/>
</dbReference>
<dbReference type="GO" id="GO:0005730">
    <property type="term" value="C:nucleolus"/>
    <property type="evidence" value="ECO:0007669"/>
    <property type="project" value="UniProtKB-SubCell"/>
</dbReference>
<evidence type="ECO:0000313" key="8">
    <source>
        <dbReference type="WBParaSite" id="Gr19_v10_g11955.t2"/>
    </source>
</evidence>
<dbReference type="PANTHER" id="PTHR11096">
    <property type="entry name" value="RNA 3' TERMINAL PHOSPHATE CYCLASE"/>
    <property type="match status" value="1"/>
</dbReference>
<feature type="domain" description="RNA 3'-terminal phosphate cyclase" evidence="5">
    <location>
        <begin position="25"/>
        <end position="321"/>
    </location>
</feature>
<name>A0A914GWY9_GLORO</name>
<dbReference type="NCBIfam" id="TIGR03400">
    <property type="entry name" value="18S_RNA_Rcl1p"/>
    <property type="match status" value="1"/>
</dbReference>
<dbReference type="FunFam" id="3.30.360.20:FF:000004">
    <property type="entry name" value="18S rRNA biogenesis protein"/>
    <property type="match status" value="1"/>
</dbReference>